<name>A0A167INW7_9BURK</name>
<dbReference type="GO" id="GO:0015562">
    <property type="term" value="F:efflux transmembrane transporter activity"/>
    <property type="evidence" value="ECO:0007669"/>
    <property type="project" value="InterPro"/>
</dbReference>
<dbReference type="RefSeq" id="WP_066086849.1">
    <property type="nucleotide sequence ID" value="NZ_CP017476.1"/>
</dbReference>
<reference evidence="8 11" key="2">
    <citation type="submission" date="2016-10" db="EMBL/GenBank/DDBJ databases">
        <title>Hydorgenophaga sp. LPB0072 isolated from gastropod.</title>
        <authorList>
            <person name="Kim E."/>
            <person name="Yi H."/>
        </authorList>
    </citation>
    <scope>NUCLEOTIDE SEQUENCE [LARGE SCALE GENOMIC DNA]</scope>
    <source>
        <strain evidence="8 11">LPB0072</strain>
    </source>
</reference>
<keyword evidence="7" id="KW-0998">Cell outer membrane</keyword>
<dbReference type="KEGG" id="hyl:LPB072_19220"/>
<keyword evidence="5" id="KW-0812">Transmembrane</keyword>
<dbReference type="STRING" id="1763535.LPB072_19220"/>
<dbReference type="PANTHER" id="PTHR30026:SF22">
    <property type="entry name" value="OUTER MEMBRANE EFFLUX PROTEIN"/>
    <property type="match status" value="1"/>
</dbReference>
<dbReference type="Proteomes" id="UP000185680">
    <property type="component" value="Chromosome"/>
</dbReference>
<evidence type="ECO:0000256" key="3">
    <source>
        <dbReference type="ARBA" id="ARBA00022448"/>
    </source>
</evidence>
<keyword evidence="3" id="KW-0813">Transport</keyword>
<dbReference type="AlphaFoldDB" id="A0A167INW7"/>
<comment type="subcellular location">
    <subcellularLocation>
        <location evidence="1">Cell outer membrane</location>
    </subcellularLocation>
</comment>
<evidence type="ECO:0000313" key="9">
    <source>
        <dbReference type="EMBL" id="OAD43266.1"/>
    </source>
</evidence>
<comment type="similarity">
    <text evidence="2">Belongs to the outer membrane factor (OMF) (TC 1.B.17) family.</text>
</comment>
<reference evidence="9 10" key="1">
    <citation type="submission" date="2016-02" db="EMBL/GenBank/DDBJ databases">
        <title>Draft genome sequence of Hydrogenophaga sp. LPB0072.</title>
        <authorList>
            <person name="Shin S.-K."/>
            <person name="Yi H."/>
        </authorList>
    </citation>
    <scope>NUCLEOTIDE SEQUENCE [LARGE SCALE GENOMIC DNA]</scope>
    <source>
        <strain evidence="9 10">LPB0072</strain>
    </source>
</reference>
<evidence type="ECO:0000256" key="1">
    <source>
        <dbReference type="ARBA" id="ARBA00004442"/>
    </source>
</evidence>
<dbReference type="GO" id="GO:0009279">
    <property type="term" value="C:cell outer membrane"/>
    <property type="evidence" value="ECO:0007669"/>
    <property type="project" value="UniProtKB-SubCell"/>
</dbReference>
<evidence type="ECO:0000256" key="6">
    <source>
        <dbReference type="ARBA" id="ARBA00023136"/>
    </source>
</evidence>
<evidence type="ECO:0000313" key="10">
    <source>
        <dbReference type="Proteomes" id="UP000185657"/>
    </source>
</evidence>
<protein>
    <recommendedName>
        <fullName evidence="12">Channel protein TolC</fullName>
    </recommendedName>
</protein>
<keyword evidence="10" id="KW-1185">Reference proteome</keyword>
<evidence type="ECO:0008006" key="12">
    <source>
        <dbReference type="Google" id="ProtNLM"/>
    </source>
</evidence>
<sequence length="534" mass="57958">MSWVDNHIRGPGFLVILAIALLPSGYVMGQTPAASHSMAEADQSPATASRSVIAQWMIEAMENAPEVLTARAALRSAEADVDSARYAAYPQLALGISGSNGQSPSSGNPADSVDSRVSASLTYTVWDFGRTRSKKEAAALGRESALLRLEQSREQFLRRLLVAYIEVSRFELLEEVGQSTRAALEELERLEARRVHLGGAGITDGTLASSRLALSMNKVLQFEQSLQDARLRLEALMGKPLQMPDLPLLQVPSSWTAQVPVDFDPVDASATLKAQRLNVDQVRADLDADQGGVYPAVALTYTKRYEMPGSYSARSTVGVQVSVDSSTALEATARVDRSASRLETEVQKLAMLEREARQGIRSGVQRQKLLGQRVRLLSSAAGDSVKVVDARRKLNEAGRETTLALLDAQVEANNTFIDWVQAIYDTRVGEVELASDTGRLAPQEGQALGMLQALFNGEDYRAEVRRRLAAMNRSPVAGGGHRVAPTALAQLPSFRLGLTVSQEQVLAIARRPGARESQFFRLEVKPFEVSGGSW</sequence>
<evidence type="ECO:0000256" key="5">
    <source>
        <dbReference type="ARBA" id="ARBA00022692"/>
    </source>
</evidence>
<dbReference type="GO" id="GO:1990281">
    <property type="term" value="C:efflux pump complex"/>
    <property type="evidence" value="ECO:0007669"/>
    <property type="project" value="TreeGrafter"/>
</dbReference>
<evidence type="ECO:0000313" key="8">
    <source>
        <dbReference type="EMBL" id="AOW14637.1"/>
    </source>
</evidence>
<accession>A0A167INW7</accession>
<dbReference type="GO" id="GO:0015288">
    <property type="term" value="F:porin activity"/>
    <property type="evidence" value="ECO:0007669"/>
    <property type="project" value="TreeGrafter"/>
</dbReference>
<evidence type="ECO:0000256" key="2">
    <source>
        <dbReference type="ARBA" id="ARBA00007613"/>
    </source>
</evidence>
<dbReference type="SUPFAM" id="SSF56954">
    <property type="entry name" value="Outer membrane efflux proteins (OEP)"/>
    <property type="match status" value="1"/>
</dbReference>
<dbReference type="InterPro" id="IPR051906">
    <property type="entry name" value="TolC-like"/>
</dbReference>
<keyword evidence="4" id="KW-1134">Transmembrane beta strand</keyword>
<keyword evidence="6" id="KW-0472">Membrane</keyword>
<dbReference type="EMBL" id="CP017476">
    <property type="protein sequence ID" value="AOW14637.1"/>
    <property type="molecule type" value="Genomic_DNA"/>
</dbReference>
<gene>
    <name evidence="8" type="ORF">LPB072_19220</name>
    <name evidence="9" type="ORF">LPB72_05330</name>
</gene>
<evidence type="ECO:0000313" key="11">
    <source>
        <dbReference type="Proteomes" id="UP000185680"/>
    </source>
</evidence>
<dbReference type="Pfam" id="PF02321">
    <property type="entry name" value="OEP"/>
    <property type="match status" value="1"/>
</dbReference>
<dbReference type="PANTHER" id="PTHR30026">
    <property type="entry name" value="OUTER MEMBRANE PROTEIN TOLC"/>
    <property type="match status" value="1"/>
</dbReference>
<proteinExistence type="inferred from homology"/>
<dbReference type="EMBL" id="LVWD01000004">
    <property type="protein sequence ID" value="OAD43266.1"/>
    <property type="molecule type" value="Genomic_DNA"/>
</dbReference>
<evidence type="ECO:0000256" key="4">
    <source>
        <dbReference type="ARBA" id="ARBA00022452"/>
    </source>
</evidence>
<dbReference type="Proteomes" id="UP000185657">
    <property type="component" value="Unassembled WGS sequence"/>
</dbReference>
<organism evidence="8 11">
    <name type="scientific">Hydrogenophaga crassostreae</name>
    <dbReference type="NCBI Taxonomy" id="1763535"/>
    <lineage>
        <taxon>Bacteria</taxon>
        <taxon>Pseudomonadati</taxon>
        <taxon>Pseudomonadota</taxon>
        <taxon>Betaproteobacteria</taxon>
        <taxon>Burkholderiales</taxon>
        <taxon>Comamonadaceae</taxon>
        <taxon>Hydrogenophaga</taxon>
    </lineage>
</organism>
<dbReference type="Gene3D" id="1.20.1600.10">
    <property type="entry name" value="Outer membrane efflux proteins (OEP)"/>
    <property type="match status" value="1"/>
</dbReference>
<dbReference type="InterPro" id="IPR003423">
    <property type="entry name" value="OMP_efflux"/>
</dbReference>
<evidence type="ECO:0000256" key="7">
    <source>
        <dbReference type="ARBA" id="ARBA00023237"/>
    </source>
</evidence>